<evidence type="ECO:0000256" key="3">
    <source>
        <dbReference type="PIRSR" id="PIRSR004848-1"/>
    </source>
</evidence>
<dbReference type="PANTHER" id="PTHR10146:SF14">
    <property type="entry name" value="PYRIDOXAL PHOSPHATE HOMEOSTASIS PROTEIN"/>
    <property type="match status" value="1"/>
</dbReference>
<dbReference type="GO" id="GO:0030170">
    <property type="term" value="F:pyridoxal phosphate binding"/>
    <property type="evidence" value="ECO:0007669"/>
    <property type="project" value="UniProtKB-UniRule"/>
</dbReference>
<protein>
    <recommendedName>
        <fullName evidence="2">Pyridoxal phosphate homeostasis protein</fullName>
        <shortName evidence="2">PLP homeostasis protein</shortName>
    </recommendedName>
</protein>
<comment type="cofactor">
    <cofactor evidence="3">
        <name>pyridoxal 5'-phosphate</name>
        <dbReference type="ChEBI" id="CHEBI:597326"/>
    </cofactor>
</comment>
<dbReference type="AlphaFoldDB" id="A0AAU8ES63"/>
<dbReference type="PIRSF" id="PIRSF004848">
    <property type="entry name" value="YBL036c_PLPDEIII"/>
    <property type="match status" value="1"/>
</dbReference>
<dbReference type="InterPro" id="IPR029066">
    <property type="entry name" value="PLP-binding_barrel"/>
</dbReference>
<dbReference type="Gene3D" id="3.20.20.10">
    <property type="entry name" value="Alanine racemase"/>
    <property type="match status" value="1"/>
</dbReference>
<dbReference type="PROSITE" id="PS01211">
    <property type="entry name" value="UPF0001"/>
    <property type="match status" value="1"/>
</dbReference>
<sequence>MTDSPASGDARTEQLRARLGAVRQRIGRAAAAAGRGENPPRLIVVSKFHPADDVRRLAALGVKDFGENRDQEASAKAGELEALDLTWHFVGQLQSKKSKTVVRYASAVHSVDRSQLVAALERAMAGQQELTGRADLDCFIQVSLEEDAGAHRGGAAPEEVPQLAEQLEAADGLRLAGVMAVAPLGADPDRAFEKLLGISTGLQRDFPGATGISAGMSQDLEAAVRFGATHLRIGSDILGSRPAVR</sequence>
<proteinExistence type="inferred from homology"/>
<dbReference type="InterPro" id="IPR011078">
    <property type="entry name" value="PyrdxlP_homeostasis"/>
</dbReference>
<evidence type="ECO:0000256" key="4">
    <source>
        <dbReference type="RuleBase" id="RU004514"/>
    </source>
</evidence>
<name>A0AAU8ES63_9MICC</name>
<keyword evidence="1 2" id="KW-0663">Pyridoxal phosphate</keyword>
<evidence type="ECO:0000256" key="1">
    <source>
        <dbReference type="ARBA" id="ARBA00022898"/>
    </source>
</evidence>
<comment type="function">
    <text evidence="2">Pyridoxal 5'-phosphate (PLP)-binding protein, which is involved in PLP homeostasis.</text>
</comment>
<dbReference type="InterPro" id="IPR001608">
    <property type="entry name" value="Ala_racemase_N"/>
</dbReference>
<feature type="modified residue" description="N6-(pyridoxal phosphate)lysine" evidence="2 3">
    <location>
        <position position="47"/>
    </location>
</feature>
<dbReference type="Pfam" id="PF01168">
    <property type="entry name" value="Ala_racemase_N"/>
    <property type="match status" value="1"/>
</dbReference>
<dbReference type="CDD" id="cd00635">
    <property type="entry name" value="PLPDE_III_YBL036c_like"/>
    <property type="match status" value="1"/>
</dbReference>
<comment type="similarity">
    <text evidence="2 4">Belongs to the pyridoxal phosphate-binding protein YggS/PROSC family.</text>
</comment>
<dbReference type="NCBIfam" id="TIGR00044">
    <property type="entry name" value="YggS family pyridoxal phosphate-dependent enzyme"/>
    <property type="match status" value="1"/>
</dbReference>
<dbReference type="HAMAP" id="MF_02087">
    <property type="entry name" value="PLP_homeostasis"/>
    <property type="match status" value="1"/>
</dbReference>
<gene>
    <name evidence="6" type="ORF">ABRP34_00585</name>
</gene>
<evidence type="ECO:0000313" key="6">
    <source>
        <dbReference type="EMBL" id="XCH11560.1"/>
    </source>
</evidence>
<evidence type="ECO:0000256" key="2">
    <source>
        <dbReference type="HAMAP-Rule" id="MF_02087"/>
    </source>
</evidence>
<reference evidence="6" key="1">
    <citation type="submission" date="2024-06" db="EMBL/GenBank/DDBJ databases">
        <title>Biodegradation of dimethachlon by Arthrobacter sp. K5: mechanistic insights and ecological implications.</title>
        <authorList>
            <person name="Hu S."/>
            <person name="Lu P."/>
        </authorList>
    </citation>
    <scope>NUCLEOTIDE SEQUENCE</scope>
    <source>
        <strain evidence="6">K5</strain>
    </source>
</reference>
<dbReference type="EMBL" id="CP159279">
    <property type="protein sequence ID" value="XCH11560.1"/>
    <property type="molecule type" value="Genomic_DNA"/>
</dbReference>
<dbReference type="SUPFAM" id="SSF51419">
    <property type="entry name" value="PLP-binding barrel"/>
    <property type="match status" value="1"/>
</dbReference>
<accession>A0AAU8ES63</accession>
<evidence type="ECO:0000259" key="5">
    <source>
        <dbReference type="Pfam" id="PF01168"/>
    </source>
</evidence>
<organism evidence="6">
    <name type="scientific">Arthrobacter sp. K5</name>
    <dbReference type="NCBI Taxonomy" id="2839623"/>
    <lineage>
        <taxon>Bacteria</taxon>
        <taxon>Bacillati</taxon>
        <taxon>Actinomycetota</taxon>
        <taxon>Actinomycetes</taxon>
        <taxon>Micrococcales</taxon>
        <taxon>Micrococcaceae</taxon>
        <taxon>Arthrobacter</taxon>
    </lineage>
</organism>
<dbReference type="PANTHER" id="PTHR10146">
    <property type="entry name" value="PROLINE SYNTHETASE CO-TRANSCRIBED BACTERIAL HOMOLOG PROTEIN"/>
    <property type="match status" value="1"/>
</dbReference>
<dbReference type="RefSeq" id="WP_353711865.1">
    <property type="nucleotide sequence ID" value="NZ_CP159279.1"/>
</dbReference>
<feature type="domain" description="Alanine racemase N-terminal" evidence="5">
    <location>
        <begin position="19"/>
        <end position="242"/>
    </location>
</feature>